<sequence length="494" mass="56396">MKKGLALIIGNSEYQSSGNRLDNPENDANDFAKVLIRLGYKVNVQTNLDLKTLDFHISSFQKELDNYDIGIFYFAGHGMQIEGENFITAVDTNFDSEVDAKYSSFTLNKVLDYMERAKNDSNIIILDACRDNPFEKSWSRSVTQQGLAPMYAPKGTLIAYATSPGEKAADGNSRNGLYTKALLEHIEEENISIEEFFKRVRNSVYAFSNGKQTSWEHTSLTGSFKFNTGQLIHAIGTPYSTEAILDKDFNIHEDDSITKIIKDLKSHNWNIQNPAIHRISSINPSKVNDDKLFVLGRNILQAAEGNAFVAVEFMNNLEQNISRFNENKENHVLNGILFEVYFNSEGDFRKSNIKNGFLNKIYTLSQIDDYQKSFEFIQDHLKPFEQELFFIPGEKQSINLNVVLKENKTTDVDDKYDVSDIKYEGNSVLRYNHDSPFFTSNDDIYFESLLFSRLKSRIAYLTSAPLDLLKITTNYDLEENSKIGFPFDASITRN</sequence>
<dbReference type="EMBL" id="PDEP01000017">
    <property type="protein sequence ID" value="PEN05040.1"/>
    <property type="molecule type" value="Genomic_DNA"/>
</dbReference>
<dbReference type="InterPro" id="IPR001309">
    <property type="entry name" value="Pept_C14_p20"/>
</dbReference>
<protein>
    <submittedName>
        <fullName evidence="3">Peptidase C14</fullName>
    </submittedName>
</protein>
<reference evidence="3 4" key="1">
    <citation type="submission" date="2017-10" db="EMBL/GenBank/DDBJ databases">
        <title>Draft genome of Longimonas halophila.</title>
        <authorList>
            <person name="Goh K.M."/>
            <person name="Shamsir M.S."/>
            <person name="Lim S.W."/>
        </authorList>
    </citation>
    <scope>NUCLEOTIDE SEQUENCE [LARGE SCALE GENOMIC DNA]</scope>
    <source>
        <strain evidence="3 4">KCTC 42399</strain>
    </source>
</reference>
<dbReference type="Proteomes" id="UP000221024">
    <property type="component" value="Unassembled WGS sequence"/>
</dbReference>
<dbReference type="Pfam" id="PF00656">
    <property type="entry name" value="Peptidase_C14"/>
    <property type="match status" value="1"/>
</dbReference>
<dbReference type="PANTHER" id="PTHR22576">
    <property type="entry name" value="MUCOSA ASSOCIATED LYMPHOID TISSUE LYMPHOMA TRANSLOCATION PROTEIN 1/PARACASPASE"/>
    <property type="match status" value="1"/>
</dbReference>
<dbReference type="InterPro" id="IPR011600">
    <property type="entry name" value="Pept_C14_caspase"/>
</dbReference>
<evidence type="ECO:0000256" key="1">
    <source>
        <dbReference type="ARBA" id="ARBA00010134"/>
    </source>
</evidence>
<evidence type="ECO:0000313" key="3">
    <source>
        <dbReference type="EMBL" id="PEN05040.1"/>
    </source>
</evidence>
<dbReference type="PROSITE" id="PS50208">
    <property type="entry name" value="CASPASE_P20"/>
    <property type="match status" value="1"/>
</dbReference>
<evidence type="ECO:0000313" key="4">
    <source>
        <dbReference type="Proteomes" id="UP000221024"/>
    </source>
</evidence>
<dbReference type="GO" id="GO:0004197">
    <property type="term" value="F:cysteine-type endopeptidase activity"/>
    <property type="evidence" value="ECO:0007669"/>
    <property type="project" value="InterPro"/>
</dbReference>
<dbReference type="GO" id="GO:0006508">
    <property type="term" value="P:proteolysis"/>
    <property type="evidence" value="ECO:0007669"/>
    <property type="project" value="InterPro"/>
</dbReference>
<dbReference type="InterPro" id="IPR015917">
    <property type="entry name" value="Pept_C14A"/>
</dbReference>
<proteinExistence type="inferred from homology"/>
<comment type="similarity">
    <text evidence="1">Belongs to the peptidase C14A family.</text>
</comment>
<accession>A0A2H3P212</accession>
<dbReference type="AlphaFoldDB" id="A0A2H3P212"/>
<dbReference type="Gene3D" id="3.40.50.1460">
    <property type="match status" value="1"/>
</dbReference>
<dbReference type="PANTHER" id="PTHR22576:SF37">
    <property type="entry name" value="MUCOSA-ASSOCIATED LYMPHOID TISSUE LYMPHOMA TRANSLOCATION PROTEIN 1"/>
    <property type="match status" value="1"/>
</dbReference>
<keyword evidence="4" id="KW-1185">Reference proteome</keyword>
<feature type="domain" description="Caspase family p20" evidence="2">
    <location>
        <begin position="2"/>
        <end position="133"/>
    </location>
</feature>
<name>A0A2H3P212_9BACT</name>
<dbReference type="InterPro" id="IPR029030">
    <property type="entry name" value="Caspase-like_dom_sf"/>
</dbReference>
<dbReference type="RefSeq" id="WP_098063285.1">
    <property type="nucleotide sequence ID" value="NZ_PDEP01000017.1"/>
</dbReference>
<evidence type="ECO:0000259" key="2">
    <source>
        <dbReference type="PROSITE" id="PS50208"/>
    </source>
</evidence>
<organism evidence="3 4">
    <name type="scientific">Longimonas halophila</name>
    <dbReference type="NCBI Taxonomy" id="1469170"/>
    <lineage>
        <taxon>Bacteria</taxon>
        <taxon>Pseudomonadati</taxon>
        <taxon>Rhodothermota</taxon>
        <taxon>Rhodothermia</taxon>
        <taxon>Rhodothermales</taxon>
        <taxon>Salisaetaceae</taxon>
        <taxon>Longimonas</taxon>
    </lineage>
</organism>
<gene>
    <name evidence="3" type="ORF">CRI93_14090</name>
</gene>
<dbReference type="InterPro" id="IPR052039">
    <property type="entry name" value="Caspase-related_regulators"/>
</dbReference>
<dbReference type="SUPFAM" id="SSF52129">
    <property type="entry name" value="Caspase-like"/>
    <property type="match status" value="1"/>
</dbReference>
<dbReference type="OrthoDB" id="9812126at2"/>
<comment type="caution">
    <text evidence="3">The sequence shown here is derived from an EMBL/GenBank/DDBJ whole genome shotgun (WGS) entry which is preliminary data.</text>
</comment>
<dbReference type="SMART" id="SM00115">
    <property type="entry name" value="CASc"/>
    <property type="match status" value="1"/>
</dbReference>